<evidence type="ECO:0000313" key="3">
    <source>
        <dbReference type="Proteomes" id="UP000007305"/>
    </source>
</evidence>
<dbReference type="Proteomes" id="UP000007305">
    <property type="component" value="Chromosome 4"/>
</dbReference>
<proteinExistence type="predicted"/>
<dbReference type="EnsemblPlants" id="Zm00001eb203010_T001">
    <property type="protein sequence ID" value="Zm00001eb203010_P001"/>
    <property type="gene ID" value="Zm00001eb203010"/>
</dbReference>
<name>A0A804P1Z5_MAIZE</name>
<dbReference type="InParanoid" id="A0A804P1Z5"/>
<evidence type="ECO:0000256" key="1">
    <source>
        <dbReference type="SAM" id="MobiDB-lite"/>
    </source>
</evidence>
<sequence length="153" mass="16615">MVGGRRWGGSEEEVKLNIDNMFVTLESLKKKGNKDRAVRPSSRKKHNAGPVQQQRVTPWYWVRATAPRVLEFVERAPRVLERCGEGAELELAMSLHVAAAIHCGLGRHAGAILVLERVVTVVTPAQEPSANSEAEAGAAGGVDDQQWHSAESG</sequence>
<organism evidence="2 3">
    <name type="scientific">Zea mays</name>
    <name type="common">Maize</name>
    <dbReference type="NCBI Taxonomy" id="4577"/>
    <lineage>
        <taxon>Eukaryota</taxon>
        <taxon>Viridiplantae</taxon>
        <taxon>Streptophyta</taxon>
        <taxon>Embryophyta</taxon>
        <taxon>Tracheophyta</taxon>
        <taxon>Spermatophyta</taxon>
        <taxon>Magnoliopsida</taxon>
        <taxon>Liliopsida</taxon>
        <taxon>Poales</taxon>
        <taxon>Poaceae</taxon>
        <taxon>PACMAD clade</taxon>
        <taxon>Panicoideae</taxon>
        <taxon>Andropogonodae</taxon>
        <taxon>Andropogoneae</taxon>
        <taxon>Tripsacinae</taxon>
        <taxon>Zea</taxon>
    </lineage>
</organism>
<feature type="region of interest" description="Disordered" evidence="1">
    <location>
        <begin position="126"/>
        <end position="153"/>
    </location>
</feature>
<protein>
    <submittedName>
        <fullName evidence="2">Uncharacterized protein</fullName>
    </submittedName>
</protein>
<dbReference type="PANTHER" id="PTHR46284:SF9">
    <property type="entry name" value="OS02G0109800 PROTEIN"/>
    <property type="match status" value="1"/>
</dbReference>
<dbReference type="AlphaFoldDB" id="A0A804P1Z5"/>
<accession>A0A804P1Z5</accession>
<dbReference type="PANTHER" id="PTHR46284">
    <property type="entry name" value="PROTEIN KINESIN LIGHT CHAIN-RELATED 3"/>
    <property type="match status" value="1"/>
</dbReference>
<dbReference type="Gramene" id="Zm00001eb203010_T001">
    <property type="protein sequence ID" value="Zm00001eb203010_P001"/>
    <property type="gene ID" value="Zm00001eb203010"/>
</dbReference>
<reference evidence="2" key="2">
    <citation type="submission" date="2019-07" db="EMBL/GenBank/DDBJ databases">
        <authorList>
            <person name="Seetharam A."/>
            <person name="Woodhouse M."/>
            <person name="Cannon E."/>
        </authorList>
    </citation>
    <scope>NUCLEOTIDE SEQUENCE [LARGE SCALE GENOMIC DNA]</scope>
    <source>
        <strain evidence="2">cv. B73</strain>
    </source>
</reference>
<reference evidence="3" key="1">
    <citation type="journal article" date="2009" name="Science">
        <title>The B73 maize genome: complexity, diversity, and dynamics.</title>
        <authorList>
            <person name="Schnable P.S."/>
            <person name="Ware D."/>
            <person name="Fulton R.S."/>
            <person name="Stein J.C."/>
            <person name="Wei F."/>
            <person name="Pasternak S."/>
            <person name="Liang C."/>
            <person name="Zhang J."/>
            <person name="Fulton L."/>
            <person name="Graves T.A."/>
            <person name="Minx P."/>
            <person name="Reily A.D."/>
            <person name="Courtney L."/>
            <person name="Kruchowski S.S."/>
            <person name="Tomlinson C."/>
            <person name="Strong C."/>
            <person name="Delehaunty K."/>
            <person name="Fronick C."/>
            <person name="Courtney B."/>
            <person name="Rock S.M."/>
            <person name="Belter E."/>
            <person name="Du F."/>
            <person name="Kim K."/>
            <person name="Abbott R.M."/>
            <person name="Cotton M."/>
            <person name="Levy A."/>
            <person name="Marchetto P."/>
            <person name="Ochoa K."/>
            <person name="Jackson S.M."/>
            <person name="Gillam B."/>
            <person name="Chen W."/>
            <person name="Yan L."/>
            <person name="Higginbotham J."/>
            <person name="Cardenas M."/>
            <person name="Waligorski J."/>
            <person name="Applebaum E."/>
            <person name="Phelps L."/>
            <person name="Falcone J."/>
            <person name="Kanchi K."/>
            <person name="Thane T."/>
            <person name="Scimone A."/>
            <person name="Thane N."/>
            <person name="Henke J."/>
            <person name="Wang T."/>
            <person name="Ruppert J."/>
            <person name="Shah N."/>
            <person name="Rotter K."/>
            <person name="Hodges J."/>
            <person name="Ingenthron E."/>
            <person name="Cordes M."/>
            <person name="Kohlberg S."/>
            <person name="Sgro J."/>
            <person name="Delgado B."/>
            <person name="Mead K."/>
            <person name="Chinwalla A."/>
            <person name="Leonard S."/>
            <person name="Crouse K."/>
            <person name="Collura K."/>
            <person name="Kudrna D."/>
            <person name="Currie J."/>
            <person name="He R."/>
            <person name="Angelova A."/>
            <person name="Rajasekar S."/>
            <person name="Mueller T."/>
            <person name="Lomeli R."/>
            <person name="Scara G."/>
            <person name="Ko A."/>
            <person name="Delaney K."/>
            <person name="Wissotski M."/>
            <person name="Lopez G."/>
            <person name="Campos D."/>
            <person name="Braidotti M."/>
            <person name="Ashley E."/>
            <person name="Golser W."/>
            <person name="Kim H."/>
            <person name="Lee S."/>
            <person name="Lin J."/>
            <person name="Dujmic Z."/>
            <person name="Kim W."/>
            <person name="Talag J."/>
            <person name="Zuccolo A."/>
            <person name="Fan C."/>
            <person name="Sebastian A."/>
            <person name="Kramer M."/>
            <person name="Spiegel L."/>
            <person name="Nascimento L."/>
            <person name="Zutavern T."/>
            <person name="Miller B."/>
            <person name="Ambroise C."/>
            <person name="Muller S."/>
            <person name="Spooner W."/>
            <person name="Narechania A."/>
            <person name="Ren L."/>
            <person name="Wei S."/>
            <person name="Kumari S."/>
            <person name="Faga B."/>
            <person name="Levy M.J."/>
            <person name="McMahan L."/>
            <person name="Van Buren P."/>
            <person name="Vaughn M.W."/>
            <person name="Ying K."/>
            <person name="Yeh C.-T."/>
            <person name="Emrich S.J."/>
            <person name="Jia Y."/>
            <person name="Kalyanaraman A."/>
            <person name="Hsia A.-P."/>
            <person name="Barbazuk W.B."/>
            <person name="Baucom R.S."/>
            <person name="Brutnell T.P."/>
            <person name="Carpita N.C."/>
            <person name="Chaparro C."/>
            <person name="Chia J.-M."/>
            <person name="Deragon J.-M."/>
            <person name="Estill J.C."/>
            <person name="Fu Y."/>
            <person name="Jeddeloh J.A."/>
            <person name="Han Y."/>
            <person name="Lee H."/>
            <person name="Li P."/>
            <person name="Lisch D.R."/>
            <person name="Liu S."/>
            <person name="Liu Z."/>
            <person name="Nagel D.H."/>
            <person name="McCann M.C."/>
            <person name="SanMiguel P."/>
            <person name="Myers A.M."/>
            <person name="Nettleton D."/>
            <person name="Nguyen J."/>
            <person name="Penning B.W."/>
            <person name="Ponnala L."/>
            <person name="Schneider K.L."/>
            <person name="Schwartz D.C."/>
            <person name="Sharma A."/>
            <person name="Soderlund C."/>
            <person name="Springer N.M."/>
            <person name="Sun Q."/>
            <person name="Wang H."/>
            <person name="Waterman M."/>
            <person name="Westerman R."/>
            <person name="Wolfgruber T.K."/>
            <person name="Yang L."/>
            <person name="Yu Y."/>
            <person name="Zhang L."/>
            <person name="Zhou S."/>
            <person name="Zhu Q."/>
            <person name="Bennetzen J.L."/>
            <person name="Dawe R.K."/>
            <person name="Jiang J."/>
            <person name="Jiang N."/>
            <person name="Presting G.G."/>
            <person name="Wessler S.R."/>
            <person name="Aluru S."/>
            <person name="Martienssen R.A."/>
            <person name="Clifton S.W."/>
            <person name="McCombie W.R."/>
            <person name="Wing R.A."/>
            <person name="Wilson R.K."/>
        </authorList>
    </citation>
    <scope>NUCLEOTIDE SEQUENCE [LARGE SCALE GENOMIC DNA]</scope>
    <source>
        <strain evidence="3">cv. B73</strain>
    </source>
</reference>
<reference evidence="2" key="3">
    <citation type="submission" date="2021-05" db="UniProtKB">
        <authorList>
            <consortium name="EnsemblPlants"/>
        </authorList>
    </citation>
    <scope>IDENTIFICATION</scope>
    <source>
        <strain evidence="2">cv. B73</strain>
    </source>
</reference>
<evidence type="ECO:0000313" key="2">
    <source>
        <dbReference type="EnsemblPlants" id="Zm00001eb203010_P001"/>
    </source>
</evidence>
<keyword evidence="3" id="KW-1185">Reference proteome</keyword>